<accession>A0A5N8VGX9</accession>
<dbReference type="InterPro" id="IPR002035">
    <property type="entry name" value="VWF_A"/>
</dbReference>
<keyword evidence="2" id="KW-0812">Transmembrane</keyword>
<dbReference type="Gene3D" id="2.60.40.10">
    <property type="entry name" value="Immunoglobulins"/>
    <property type="match status" value="1"/>
</dbReference>
<feature type="region of interest" description="Disordered" evidence="1">
    <location>
        <begin position="354"/>
        <end position="376"/>
    </location>
</feature>
<keyword evidence="2" id="KW-0472">Membrane</keyword>
<protein>
    <submittedName>
        <fullName evidence="4">VWA domain-containing protein</fullName>
    </submittedName>
</protein>
<dbReference type="PROSITE" id="PS50234">
    <property type="entry name" value="VWFA"/>
    <property type="match status" value="1"/>
</dbReference>
<evidence type="ECO:0000256" key="1">
    <source>
        <dbReference type="SAM" id="MobiDB-lite"/>
    </source>
</evidence>
<comment type="caution">
    <text evidence="4">The sequence shown here is derived from an EMBL/GenBank/DDBJ whole genome shotgun (WGS) entry which is preliminary data.</text>
</comment>
<evidence type="ECO:0000313" key="5">
    <source>
        <dbReference type="Proteomes" id="UP000325849"/>
    </source>
</evidence>
<dbReference type="GO" id="GO:0005975">
    <property type="term" value="P:carbohydrate metabolic process"/>
    <property type="evidence" value="ECO:0007669"/>
    <property type="project" value="UniProtKB-ARBA"/>
</dbReference>
<reference evidence="4 5" key="1">
    <citation type="submission" date="2019-07" db="EMBL/GenBank/DDBJ databases">
        <title>New species of Amycolatopsis and Streptomyces.</title>
        <authorList>
            <person name="Duangmal K."/>
            <person name="Teo W.F.A."/>
            <person name="Lipun K."/>
        </authorList>
    </citation>
    <scope>NUCLEOTIDE SEQUENCE [LARGE SCALE GENOMIC DNA]</scope>
    <source>
        <strain evidence="4 5">NBRC 109810</strain>
    </source>
</reference>
<evidence type="ECO:0000259" key="3">
    <source>
        <dbReference type="PROSITE" id="PS50234"/>
    </source>
</evidence>
<organism evidence="4 5">
    <name type="scientific">Streptomyces adustus</name>
    <dbReference type="NCBI Taxonomy" id="1609272"/>
    <lineage>
        <taxon>Bacteria</taxon>
        <taxon>Bacillati</taxon>
        <taxon>Actinomycetota</taxon>
        <taxon>Actinomycetes</taxon>
        <taxon>Kitasatosporales</taxon>
        <taxon>Streptomycetaceae</taxon>
        <taxon>Streptomyces</taxon>
    </lineage>
</organism>
<dbReference type="Proteomes" id="UP000325849">
    <property type="component" value="Unassembled WGS sequence"/>
</dbReference>
<dbReference type="EMBL" id="VJZD01000115">
    <property type="protein sequence ID" value="MPY34493.1"/>
    <property type="molecule type" value="Genomic_DNA"/>
</dbReference>
<dbReference type="InterPro" id="IPR013783">
    <property type="entry name" value="Ig-like_fold"/>
</dbReference>
<gene>
    <name evidence="4" type="ORF">FNH09_25595</name>
</gene>
<dbReference type="OrthoDB" id="163530at2"/>
<sequence>MGGEPSVTYTTGAVGHACARASTTKERPLLAVRARAYRLAAVALAAAALPAAALPAAALPGAARTALGTDASGRGRPVVAAPAATGASDDPVDYAVAVDESASLGAGELDREKDAVAAIAVSDPSPRSRMVVFGFADARTATQSPVDEVCPMRQLDTVGREQIAECAGQLRERTAQGGSGTDFISAVRQGVTRLKEAPDSGRPRVLFLLTDGYLDVKDSYRYRGLDDRTRDEQANEDLARALREAADAKVQIRPLGFGRAVDRKRLDEMAAGGYRDGCRDLPQTRPQAEVVDAENLGRALETAFAAARCLYRDPGSRTRPPGDLTVRVSPLATEGTIVVSKGDPLVTATYYDPEGHRITDSGDGAGDGESSFEFTGRGKSVESLRVTRPLAGDWRVHLDAPAGHRDRTASISVLWQGAVRSDIRLEKPSPSAGERTRVEVEVLTRAGVKLDERDLRGITVTGQLTGKGFTQKVPIALADDGRGQDEHGLDGVFSGTVTVPRDATGDLLFSSTVQSVGLRPDTRSYPTGIAPPNAKFGAVLDIPAATVHPGGKVTGTLKVSNRDTAAHTVRLAVADAAGTGLSVDPAEVPVEPGAARTLDVTVRVADADALGAPVDDDGTALGGKVTAADGTRVLDDAPLSITVTAVPSLPRRIWDAWWQLIVPGAFVLVAVVAALLTRRRVKRLRIAPGGLLLELLGADGTSVCSRKAKTGRGNWYEFDLVDAATDSPRIERRNRGAYAVRRDLAGGVVLRAGGQGERTLRLGEQLALTGTLSLRIADGRGRRPVPGRRGGPSAGGRSWTPGRVTAKAGASSATDHTGSYAASAPEPEHPDI</sequence>
<keyword evidence="5" id="KW-1185">Reference proteome</keyword>
<name>A0A5N8VGX9_9ACTN</name>
<dbReference type="SMART" id="SM00327">
    <property type="entry name" value="VWA"/>
    <property type="match status" value="1"/>
</dbReference>
<feature type="transmembrane region" description="Helical" evidence="2">
    <location>
        <begin position="656"/>
        <end position="676"/>
    </location>
</feature>
<dbReference type="Gene3D" id="3.40.50.410">
    <property type="entry name" value="von Willebrand factor, type A domain"/>
    <property type="match status" value="1"/>
</dbReference>
<dbReference type="CDD" id="cd00198">
    <property type="entry name" value="vWFA"/>
    <property type="match status" value="1"/>
</dbReference>
<evidence type="ECO:0000256" key="2">
    <source>
        <dbReference type="SAM" id="Phobius"/>
    </source>
</evidence>
<dbReference type="SUPFAM" id="SSF53300">
    <property type="entry name" value="vWA-like"/>
    <property type="match status" value="1"/>
</dbReference>
<dbReference type="InterPro" id="IPR036465">
    <property type="entry name" value="vWFA_dom_sf"/>
</dbReference>
<dbReference type="AlphaFoldDB" id="A0A5N8VGX9"/>
<evidence type="ECO:0000313" key="4">
    <source>
        <dbReference type="EMBL" id="MPY34493.1"/>
    </source>
</evidence>
<proteinExistence type="predicted"/>
<feature type="region of interest" description="Disordered" evidence="1">
    <location>
        <begin position="777"/>
        <end position="832"/>
    </location>
</feature>
<keyword evidence="2" id="KW-1133">Transmembrane helix</keyword>
<feature type="domain" description="VWFA" evidence="3">
    <location>
        <begin position="93"/>
        <end position="303"/>
    </location>
</feature>
<dbReference type="Pfam" id="PF13519">
    <property type="entry name" value="VWA_2"/>
    <property type="match status" value="1"/>
</dbReference>